<name>A0ABW5XWX1_9BACL</name>
<keyword evidence="4" id="KW-1185">Reference proteome</keyword>
<accession>A0ABW5XWX1</accession>
<dbReference type="Proteomes" id="UP001597568">
    <property type="component" value="Unassembled WGS sequence"/>
</dbReference>
<feature type="region of interest" description="Disordered" evidence="1">
    <location>
        <begin position="27"/>
        <end position="49"/>
    </location>
</feature>
<dbReference type="EMBL" id="JBHUOR010000018">
    <property type="protein sequence ID" value="MFD2867464.1"/>
    <property type="molecule type" value="Genomic_DNA"/>
</dbReference>
<gene>
    <name evidence="3" type="ORF">ACFSY7_02970</name>
</gene>
<evidence type="ECO:0000259" key="2">
    <source>
        <dbReference type="Pfam" id="PF19789"/>
    </source>
</evidence>
<dbReference type="RefSeq" id="WP_380146838.1">
    <property type="nucleotide sequence ID" value="NZ_JBHUOR010000018.1"/>
</dbReference>
<dbReference type="InterPro" id="IPR046240">
    <property type="entry name" value="DUF6273"/>
</dbReference>
<organism evidence="3 4">
    <name type="scientific">Kurthia populi</name>
    <dbReference type="NCBI Taxonomy" id="1562132"/>
    <lineage>
        <taxon>Bacteria</taxon>
        <taxon>Bacillati</taxon>
        <taxon>Bacillota</taxon>
        <taxon>Bacilli</taxon>
        <taxon>Bacillales</taxon>
        <taxon>Caryophanaceae</taxon>
        <taxon>Kurthia</taxon>
    </lineage>
</organism>
<evidence type="ECO:0000256" key="1">
    <source>
        <dbReference type="SAM" id="MobiDB-lite"/>
    </source>
</evidence>
<proteinExistence type="predicted"/>
<reference evidence="4" key="1">
    <citation type="journal article" date="2019" name="Int. J. Syst. Evol. Microbiol.">
        <title>The Global Catalogue of Microorganisms (GCM) 10K type strain sequencing project: providing services to taxonomists for standard genome sequencing and annotation.</title>
        <authorList>
            <consortium name="The Broad Institute Genomics Platform"/>
            <consortium name="The Broad Institute Genome Sequencing Center for Infectious Disease"/>
            <person name="Wu L."/>
            <person name="Ma J."/>
        </authorList>
    </citation>
    <scope>NUCLEOTIDE SEQUENCE [LARGE SCALE GENOMIC DNA]</scope>
    <source>
        <strain evidence="4">KCTC 33522</strain>
    </source>
</reference>
<evidence type="ECO:0000313" key="3">
    <source>
        <dbReference type="EMBL" id="MFD2867464.1"/>
    </source>
</evidence>
<protein>
    <submittedName>
        <fullName evidence="3">DUF6273 domain-containing protein</fullName>
    </submittedName>
</protein>
<comment type="caution">
    <text evidence="3">The sequence shown here is derived from an EMBL/GenBank/DDBJ whole genome shotgun (WGS) entry which is preliminary data.</text>
</comment>
<evidence type="ECO:0000313" key="4">
    <source>
        <dbReference type="Proteomes" id="UP001597568"/>
    </source>
</evidence>
<sequence>MYLLRSPNAGNSNNVRNVNLSGALNNDNAYNGNNGVRPDLMTKQKILTD</sequence>
<feature type="compositionally biased region" description="Basic and acidic residues" evidence="1">
    <location>
        <begin position="40"/>
        <end position="49"/>
    </location>
</feature>
<dbReference type="Pfam" id="PF19789">
    <property type="entry name" value="DUF6273"/>
    <property type="match status" value="1"/>
</dbReference>
<feature type="domain" description="DUF6273" evidence="2">
    <location>
        <begin position="2"/>
        <end position="41"/>
    </location>
</feature>